<feature type="signal peptide" evidence="2">
    <location>
        <begin position="1"/>
        <end position="23"/>
    </location>
</feature>
<evidence type="ECO:0000313" key="5">
    <source>
        <dbReference type="Proteomes" id="UP000199701"/>
    </source>
</evidence>
<evidence type="ECO:0000256" key="2">
    <source>
        <dbReference type="SAM" id="SignalP"/>
    </source>
</evidence>
<dbReference type="RefSeq" id="WP_092457192.1">
    <property type="nucleotide sequence ID" value="NZ_FOJI01000020.1"/>
</dbReference>
<dbReference type="Proteomes" id="UP000199701">
    <property type="component" value="Unassembled WGS sequence"/>
</dbReference>
<dbReference type="STRING" id="99656.SAMN05421659_1201"/>
<keyword evidence="1" id="KW-0472">Membrane</keyword>
<evidence type="ECO:0000256" key="1">
    <source>
        <dbReference type="SAM" id="Phobius"/>
    </source>
</evidence>
<feature type="transmembrane region" description="Helical" evidence="1">
    <location>
        <begin position="1663"/>
        <end position="1680"/>
    </location>
</feature>
<dbReference type="Gene3D" id="3.30.1920.20">
    <property type="match status" value="3"/>
</dbReference>
<dbReference type="OrthoDB" id="3193440at2"/>
<dbReference type="InterPro" id="IPR013783">
    <property type="entry name" value="Ig-like_fold"/>
</dbReference>
<dbReference type="CDD" id="cd15482">
    <property type="entry name" value="Sialidase_non-viral"/>
    <property type="match status" value="1"/>
</dbReference>
<reference evidence="4 5" key="1">
    <citation type="submission" date="2016-10" db="EMBL/GenBank/DDBJ databases">
        <authorList>
            <person name="de Groot N.N."/>
        </authorList>
    </citation>
    <scope>NUCLEOTIDE SEQUENCE [LARGE SCALE GENOMIC DNA]</scope>
    <source>
        <strain evidence="4 5">DSM 9179</strain>
    </source>
</reference>
<dbReference type="Gene3D" id="2.60.40.10">
    <property type="entry name" value="Immunoglobulins"/>
    <property type="match status" value="2"/>
</dbReference>
<dbReference type="Pfam" id="PF17936">
    <property type="entry name" value="Big_6"/>
    <property type="match status" value="1"/>
</dbReference>
<dbReference type="InterPro" id="IPR041498">
    <property type="entry name" value="Big_6"/>
</dbReference>
<sequence length="1686" mass="178812">MKKKRAILATIALVIFVSSNSYLEKTVKAETDTSRFGEVLVSDSGTDPTIQNGNTTRKLAVASDGTIYATYHCTEGIRVAKSLDQGNTFQSSILAYNKNLEAEIAVSTDGSVYLAWVEDSNIKLSKSTDGGLTFQTPIVVGTSNSPTVHMATDGNYIYIIDRAGLVLHRSSDAGETFSSVTLATGMYVFSDVHVDPTSHTVIVQEDNPSLKYYISTNYGVSFGDAVMLSEQKVYFSVGSIGSDLAGKYLLIAGASTTGVKINLDNGAVTNPVMGNNITSQGRSLSDDVYGNMATGYSDNTNVYLQVSHDLGSTFGTPITVAQATIANASINTTNGDILFLYERAGKIYLKVYGNLLKGYDLNVSNSSLYFNADNNDVSKDVTITNTSDQPLDINSIIVLGDFTIDSSGVNSTLAANESAVIHVNYKHSIIGTTTGKISINYGSNSDVKYINLTGYVTKALPVTPILSGPSDISINNGESAIFSVSASITDNGTLSYQWQNLSDNGTSWNNVTTGAGATTNSYTTGILTATDNGTKYRCVVANTVDGVVSSTTSSVASLTINNETQPIINVTGIPTDWKNSTNLEIDATAGYSGIKSVTVNGTDITDSYKTGYTVTESGSYTFVVTSNSGLTASQTVSIANIDSTAPNKPVITKLDEYTDKNWYNTDQTITAGFTPTQGSSEKVQYSLDGGNTWADGTSIVVSKEGINTVLFRVIDELGNASNPQSVTVQIDKTNPSLSLSDVSGWSSSNVSIAVTADDALSGVKEVTYTTDEAVPQTGTVVLINGIGTIILTNEGQYKVIVTANDKAGNTIEQSKEVKIDKTAPSINVTGVPTDWKNNANLSVAATAGISGIKSVTVNGTDITSNYKTGYTVTESGNYTFVVTSNSGLTALQTVTIANIDSTAPNKPVITKADEYTDNNWYNTDQTITAGFTPTQGSPEKVQYSLDGGNIWADGTSIVASKEGINTVLFRVIDDLGNASDPQSIKVQIDKINPSLSLSDVSGWSSSNVRIDVTADDALSGVKEVTYTTDEAVPQTGTVVLINGIGTITLTNEGQYKIIVTANDKAGNTIEQSEEVKIDKTALSINVTGVPTDWKNNANLSVAATAGISGIKSVTVNGTDITDSYKNGYTVAESGSYTFVVTSNSGLTTSQTVTIANIDSTAPNKPVITKADEYTDNNWYNTDQTITAGFTPTQGSTEKIQYSLDGGNTWADGTSIVASKEGINTILFRVIDELGNASNPQSVTVQIDKTNPLLSLSDVSGWNSSNVNIDVTANDVLLGVKEVTYTTDEAVPQTGTVILINGVGTITFTKEGQYKVIVTAKDKAGNIVTQYEGIKIDKTKPVIPVLNSVVDSHSTKITGTAEPGSKVTVKDSKEKIIGDGIANADGSFSITIIKQTDESVLYVIATDTSGNVSDKSTIQVVTLTSHVADMIDVLPNPNAASDDEILNSQNKITETKLSYDALDQDGRDLISYDRKEKLDNLISRLKTLLVIIAKDKTTGIMVEGIGTAVVVDELNSPDVSKIEISLNVKPIVTSNNTTMSANIAIATTNLQTSGQEILAAFDISLMKSIYGMSGNLDSSSKVNNSSIVDYITVRIPVPDNYLGRNDLSVIFIDDSGNVHPYDTKIVTKDGIQYVEFQTNHFSEYAIVGNSQFKVIVETGDTNPIGILIVLLGISGIILLTLRKRIAY</sequence>
<protein>
    <recommendedName>
        <fullName evidence="3">Ig-like domain-containing protein</fullName>
    </recommendedName>
</protein>
<keyword evidence="2" id="KW-0732">Signal</keyword>
<keyword evidence="5" id="KW-1185">Reference proteome</keyword>
<dbReference type="SUPFAM" id="SSF50939">
    <property type="entry name" value="Sialidases"/>
    <property type="match status" value="1"/>
</dbReference>
<evidence type="ECO:0000259" key="3">
    <source>
        <dbReference type="PROSITE" id="PS50835"/>
    </source>
</evidence>
<dbReference type="Gene3D" id="2.130.10.10">
    <property type="entry name" value="YVTN repeat-like/Quinoprotein amine dehydrogenase"/>
    <property type="match status" value="1"/>
</dbReference>
<dbReference type="EMBL" id="FOJI01000020">
    <property type="protein sequence ID" value="SEW42916.1"/>
    <property type="molecule type" value="Genomic_DNA"/>
</dbReference>
<evidence type="ECO:0000313" key="4">
    <source>
        <dbReference type="EMBL" id="SEW42916.1"/>
    </source>
</evidence>
<dbReference type="InterPro" id="IPR058094">
    <property type="entry name" value="Ig-like_OmpL47-like"/>
</dbReference>
<organism evidence="4 5">
    <name type="scientific">[Clostridium] fimetarium</name>
    <dbReference type="NCBI Taxonomy" id="99656"/>
    <lineage>
        <taxon>Bacteria</taxon>
        <taxon>Bacillati</taxon>
        <taxon>Bacillota</taxon>
        <taxon>Clostridia</taxon>
        <taxon>Lachnospirales</taxon>
        <taxon>Lachnospiraceae</taxon>
    </lineage>
</organism>
<accession>A0A1I0RQB6</accession>
<dbReference type="Gene3D" id="2.60.40.2700">
    <property type="match status" value="1"/>
</dbReference>
<dbReference type="PROSITE" id="PS50835">
    <property type="entry name" value="IG_LIKE"/>
    <property type="match status" value="1"/>
</dbReference>
<keyword evidence="1" id="KW-0812">Transmembrane</keyword>
<name>A0A1I0RQB6_9FIRM</name>
<proteinExistence type="predicted"/>
<gene>
    <name evidence="4" type="ORF">SAMN05421659_1201</name>
</gene>
<dbReference type="InterPro" id="IPR015943">
    <property type="entry name" value="WD40/YVTN_repeat-like_dom_sf"/>
</dbReference>
<keyword evidence="1" id="KW-1133">Transmembrane helix</keyword>
<dbReference type="NCBIfam" id="NF047446">
    <property type="entry name" value="barrel_OmpL47"/>
    <property type="match status" value="1"/>
</dbReference>
<feature type="domain" description="Ig-like" evidence="3">
    <location>
        <begin position="461"/>
        <end position="559"/>
    </location>
</feature>
<dbReference type="InterPro" id="IPR036278">
    <property type="entry name" value="Sialidase_sf"/>
</dbReference>
<feature type="chain" id="PRO_5039364210" description="Ig-like domain-containing protein" evidence="2">
    <location>
        <begin position="24"/>
        <end position="1686"/>
    </location>
</feature>
<dbReference type="InterPro" id="IPR007110">
    <property type="entry name" value="Ig-like_dom"/>
</dbReference>